<keyword evidence="1" id="KW-1133">Transmembrane helix</keyword>
<keyword evidence="1" id="KW-0472">Membrane</keyword>
<evidence type="ECO:0000313" key="3">
    <source>
        <dbReference type="Proteomes" id="UP000318010"/>
    </source>
</evidence>
<accession>A0A563U4L4</accession>
<dbReference type="OrthoDB" id="755458at2"/>
<gene>
    <name evidence="2" type="ORF">FPZ42_11615</name>
</gene>
<keyword evidence="3" id="KW-1185">Reference proteome</keyword>
<dbReference type="RefSeq" id="WP_146271522.1">
    <property type="nucleotide sequence ID" value="NZ_VOEI01000003.1"/>
</dbReference>
<protein>
    <submittedName>
        <fullName evidence="2">Uncharacterized protein</fullName>
    </submittedName>
</protein>
<sequence length="246" mass="27421">MKEEQTDRSCSKLFAAGNNRPLLVVIVLLLLVIIWLLIKPPIPLLPKPPLQDGPPKPKMVDRIRSLAGVVESYRSNPHLDINAIQIKTSPAGVKTFDFRPHMAKAITQTTKIGDSVTVTYAIHPNDEEVGYQLIAIKNSITGKSDLLKDIPPPPDVPNHNTEQFKLSSPVVLTDKYGGIVALRKNDLLFHFKPGLVDNISSLIKQSKQFDLIAVHRTDDQGFININHDKVYIVLSISIDNKTYLVR</sequence>
<evidence type="ECO:0000313" key="2">
    <source>
        <dbReference type="EMBL" id="TWR26262.1"/>
    </source>
</evidence>
<keyword evidence="1" id="KW-0812">Transmembrane</keyword>
<organism evidence="2 3">
    <name type="scientific">Mucilaginibacter achroorhodeus</name>
    <dbReference type="NCBI Taxonomy" id="2599294"/>
    <lineage>
        <taxon>Bacteria</taxon>
        <taxon>Pseudomonadati</taxon>
        <taxon>Bacteroidota</taxon>
        <taxon>Sphingobacteriia</taxon>
        <taxon>Sphingobacteriales</taxon>
        <taxon>Sphingobacteriaceae</taxon>
        <taxon>Mucilaginibacter</taxon>
    </lineage>
</organism>
<proteinExistence type="predicted"/>
<evidence type="ECO:0000256" key="1">
    <source>
        <dbReference type="SAM" id="Phobius"/>
    </source>
</evidence>
<feature type="transmembrane region" description="Helical" evidence="1">
    <location>
        <begin position="21"/>
        <end position="38"/>
    </location>
</feature>
<name>A0A563U4L4_9SPHI</name>
<comment type="caution">
    <text evidence="2">The sequence shown here is derived from an EMBL/GenBank/DDBJ whole genome shotgun (WGS) entry which is preliminary data.</text>
</comment>
<dbReference type="Proteomes" id="UP000318010">
    <property type="component" value="Unassembled WGS sequence"/>
</dbReference>
<dbReference type="EMBL" id="VOEI01000003">
    <property type="protein sequence ID" value="TWR26262.1"/>
    <property type="molecule type" value="Genomic_DNA"/>
</dbReference>
<reference evidence="2 3" key="1">
    <citation type="submission" date="2019-07" db="EMBL/GenBank/DDBJ databases">
        <authorList>
            <person name="Kim J."/>
        </authorList>
    </citation>
    <scope>NUCLEOTIDE SEQUENCE [LARGE SCALE GENOMIC DNA]</scope>
    <source>
        <strain evidence="2 3">MJ1a</strain>
    </source>
</reference>
<dbReference type="AlphaFoldDB" id="A0A563U4L4"/>